<dbReference type="Proteomes" id="UP000076738">
    <property type="component" value="Unassembled WGS sequence"/>
</dbReference>
<accession>A0A167S6N8</accession>
<dbReference type="AlphaFoldDB" id="A0A167S6N8"/>
<evidence type="ECO:0008006" key="4">
    <source>
        <dbReference type="Google" id="ProtNLM"/>
    </source>
</evidence>
<feature type="compositionally biased region" description="Basic and acidic residues" evidence="1">
    <location>
        <begin position="82"/>
        <end position="92"/>
    </location>
</feature>
<proteinExistence type="predicted"/>
<dbReference type="EMBL" id="KV417266">
    <property type="protein sequence ID" value="KZP01624.1"/>
    <property type="molecule type" value="Genomic_DNA"/>
</dbReference>
<feature type="compositionally biased region" description="Acidic residues" evidence="1">
    <location>
        <begin position="304"/>
        <end position="314"/>
    </location>
</feature>
<name>A0A167S6N8_CALVF</name>
<dbReference type="OrthoDB" id="552755at2759"/>
<feature type="compositionally biased region" description="Polar residues" evidence="1">
    <location>
        <begin position="156"/>
        <end position="165"/>
    </location>
</feature>
<dbReference type="STRING" id="1330018.A0A167S6N8"/>
<evidence type="ECO:0000313" key="3">
    <source>
        <dbReference type="Proteomes" id="UP000076738"/>
    </source>
</evidence>
<dbReference type="PANTHER" id="PTHR15410:SF2">
    <property type="entry name" value="HIRA-INTERACTING PROTEIN 3"/>
    <property type="match status" value="1"/>
</dbReference>
<dbReference type="InterPro" id="IPR037647">
    <property type="entry name" value="HIRIP3"/>
</dbReference>
<feature type="region of interest" description="Disordered" evidence="1">
    <location>
        <begin position="66"/>
        <end position="209"/>
    </location>
</feature>
<keyword evidence="3" id="KW-1185">Reference proteome</keyword>
<organism evidence="2 3">
    <name type="scientific">Calocera viscosa (strain TUFC12733)</name>
    <dbReference type="NCBI Taxonomy" id="1330018"/>
    <lineage>
        <taxon>Eukaryota</taxon>
        <taxon>Fungi</taxon>
        <taxon>Dikarya</taxon>
        <taxon>Basidiomycota</taxon>
        <taxon>Agaricomycotina</taxon>
        <taxon>Dacrymycetes</taxon>
        <taxon>Dacrymycetales</taxon>
        <taxon>Dacrymycetaceae</taxon>
        <taxon>Calocera</taxon>
    </lineage>
</organism>
<reference evidence="2 3" key="1">
    <citation type="journal article" date="2016" name="Mol. Biol. Evol.">
        <title>Comparative Genomics of Early-Diverging Mushroom-Forming Fungi Provides Insights into the Origins of Lignocellulose Decay Capabilities.</title>
        <authorList>
            <person name="Nagy L.G."/>
            <person name="Riley R."/>
            <person name="Tritt A."/>
            <person name="Adam C."/>
            <person name="Daum C."/>
            <person name="Floudas D."/>
            <person name="Sun H."/>
            <person name="Yadav J.S."/>
            <person name="Pangilinan J."/>
            <person name="Larsson K.H."/>
            <person name="Matsuura K."/>
            <person name="Barry K."/>
            <person name="Labutti K."/>
            <person name="Kuo R."/>
            <person name="Ohm R.A."/>
            <person name="Bhattacharya S.S."/>
            <person name="Shirouzu T."/>
            <person name="Yoshinaga Y."/>
            <person name="Martin F.M."/>
            <person name="Grigoriev I.V."/>
            <person name="Hibbett D.S."/>
        </authorList>
    </citation>
    <scope>NUCLEOTIDE SEQUENCE [LARGE SCALE GENOMIC DNA]</scope>
    <source>
        <strain evidence="2 3">TUFC12733</strain>
    </source>
</reference>
<dbReference type="PANTHER" id="PTHR15410">
    <property type="entry name" value="HIRA-INTERACTING PROTEIN 3"/>
    <property type="match status" value="1"/>
</dbReference>
<dbReference type="GO" id="GO:0005634">
    <property type="term" value="C:nucleus"/>
    <property type="evidence" value="ECO:0007669"/>
    <property type="project" value="TreeGrafter"/>
</dbReference>
<sequence>MMPLDVKKLEKAAKDVVFKAKREERLEEVTIKSVRRQVEQELGLEEGACDEYRKEMKVAVNWALENDEPAPLPSPSKHTKKPSKDLKRKAVTEDDEPVKKMKAGVGGMKSVKRGTRVARVDSESEEESPELGEASMPSPKKPVSKAQEQKPYASPQRVQSDTELSSVYDEPPTKRRSKPKADVGERKPKRARKESDHPASSTEEEVGRLKKFVTACGVRKVWSKELAGLAPPEQVRHLRRLLGELGMTGRLSLEKAKKVRERRELAQEIEDVVEYERERGMSGGRTTRKSAEEARRKVRLPSESEGEPEEDQEEVVARQKREKDLLAFIGDQSDGE</sequence>
<evidence type="ECO:0000256" key="1">
    <source>
        <dbReference type="SAM" id="MobiDB-lite"/>
    </source>
</evidence>
<feature type="region of interest" description="Disordered" evidence="1">
    <location>
        <begin position="277"/>
        <end position="318"/>
    </location>
</feature>
<protein>
    <recommendedName>
        <fullName evidence="4">DEK C-terminal domain-containing protein</fullName>
    </recommendedName>
</protein>
<evidence type="ECO:0000313" key="2">
    <source>
        <dbReference type="EMBL" id="KZP01624.1"/>
    </source>
</evidence>
<gene>
    <name evidence="2" type="ORF">CALVIDRAFT_13042</name>
</gene>